<accession>A0A1Y2AAE5</accession>
<dbReference type="PROSITE" id="PS50011">
    <property type="entry name" value="PROTEIN_KINASE_DOM"/>
    <property type="match status" value="1"/>
</dbReference>
<dbReference type="Gene3D" id="1.10.510.10">
    <property type="entry name" value="Transferase(Phosphotransferase) domain 1"/>
    <property type="match status" value="1"/>
</dbReference>
<dbReference type="OrthoDB" id="1911848at2759"/>
<evidence type="ECO:0000313" key="3">
    <source>
        <dbReference type="Proteomes" id="UP000193144"/>
    </source>
</evidence>
<sequence length="515" mass="57599">MWGLNVNLPSSDPIALASTKSLVEEAKAENLDLQLVEAVLRSAVSLLKRGQQMMDQYNPKESSSQLAAVKNALRTTASRVSWSVSDSTTFRAIVSDFEKQNSRLHRLQPRSNPVSADVQRIATASATIASLDRQGQRPDAQALHQYPEIGGVFAMRKQQDRTEATGRSWVRYNSLQVEQFEYKVWYDRMSGSTARTLGTFVKAAGSPKQDVLIEWKYYVGSDPISKDYALSRAERISERLSGTDKPPSFRILDCVGWFVEESRNRCGIMFTLPKNLSHRVSGMGDGVGCATLSDLIHSKTRPFLQNRLRLALLLTSSLLNLHLARWLHKNISSENIIFYADKANGDQEWMKKIDITRPYIASFGLARPDQSFEQSEIAASSNAVQRAYQHPDYLHGTMKNNPSGEATIQVPRYHQAYDVYSLGCVLLEIGLWKPLSSLGWRDGYSNDLRKWRSVLMGATSHNVPFLVGSSYEEIVLSCLSVSAEEDEAGNVNADAEGSMEAFCWDVVRKLDGLRV</sequence>
<dbReference type="Gene3D" id="1.20.120.1020">
    <property type="entry name" value="Prion-inhibition and propagation, HeLo domain"/>
    <property type="match status" value="1"/>
</dbReference>
<dbReference type="PANTHER" id="PTHR37542:SF3">
    <property type="entry name" value="PRION-INHIBITION AND PROPAGATION HELO DOMAIN-CONTAINING PROTEIN"/>
    <property type="match status" value="1"/>
</dbReference>
<dbReference type="Pfam" id="PF24476">
    <property type="entry name" value="DUF7580"/>
    <property type="match status" value="1"/>
</dbReference>
<dbReference type="InterPro" id="IPR011009">
    <property type="entry name" value="Kinase-like_dom_sf"/>
</dbReference>
<gene>
    <name evidence="2" type="ORF">BCR34DRAFT_552052</name>
</gene>
<feature type="domain" description="Protein kinase" evidence="1">
    <location>
        <begin position="182"/>
        <end position="502"/>
    </location>
</feature>
<dbReference type="Proteomes" id="UP000193144">
    <property type="component" value="Unassembled WGS sequence"/>
</dbReference>
<dbReference type="GO" id="GO:0004672">
    <property type="term" value="F:protein kinase activity"/>
    <property type="evidence" value="ECO:0007669"/>
    <property type="project" value="InterPro"/>
</dbReference>
<evidence type="ECO:0000313" key="2">
    <source>
        <dbReference type="EMBL" id="ORY19434.1"/>
    </source>
</evidence>
<dbReference type="EMBL" id="MCFA01000002">
    <property type="protein sequence ID" value="ORY19434.1"/>
    <property type="molecule type" value="Genomic_DNA"/>
</dbReference>
<proteinExistence type="predicted"/>
<comment type="caution">
    <text evidence="2">The sequence shown here is derived from an EMBL/GenBank/DDBJ whole genome shotgun (WGS) entry which is preliminary data.</text>
</comment>
<dbReference type="InterPro" id="IPR000719">
    <property type="entry name" value="Prot_kinase_dom"/>
</dbReference>
<keyword evidence="3" id="KW-1185">Reference proteome</keyword>
<dbReference type="InterPro" id="IPR056002">
    <property type="entry name" value="DUF7580"/>
</dbReference>
<dbReference type="GO" id="GO:0005524">
    <property type="term" value="F:ATP binding"/>
    <property type="evidence" value="ECO:0007669"/>
    <property type="project" value="InterPro"/>
</dbReference>
<dbReference type="SUPFAM" id="SSF56112">
    <property type="entry name" value="Protein kinase-like (PK-like)"/>
    <property type="match status" value="1"/>
</dbReference>
<evidence type="ECO:0000259" key="1">
    <source>
        <dbReference type="PROSITE" id="PS50011"/>
    </source>
</evidence>
<dbReference type="InterPro" id="IPR038305">
    <property type="entry name" value="HeLo_sf"/>
</dbReference>
<reference evidence="2 3" key="1">
    <citation type="submission" date="2016-07" db="EMBL/GenBank/DDBJ databases">
        <title>Pervasive Adenine N6-methylation of Active Genes in Fungi.</title>
        <authorList>
            <consortium name="DOE Joint Genome Institute"/>
            <person name="Mondo S.J."/>
            <person name="Dannebaum R.O."/>
            <person name="Kuo R.C."/>
            <person name="Labutti K."/>
            <person name="Haridas S."/>
            <person name="Kuo A."/>
            <person name="Salamov A."/>
            <person name="Ahrendt S.R."/>
            <person name="Lipzen A."/>
            <person name="Sullivan W."/>
            <person name="Andreopoulos W.B."/>
            <person name="Clum A."/>
            <person name="Lindquist E."/>
            <person name="Daum C."/>
            <person name="Ramamoorthy G.K."/>
            <person name="Gryganskyi A."/>
            <person name="Culley D."/>
            <person name="Magnuson J.K."/>
            <person name="James T.Y."/>
            <person name="O'Malley M.A."/>
            <person name="Stajich J.E."/>
            <person name="Spatafora J.W."/>
            <person name="Visel A."/>
            <person name="Grigoriev I.V."/>
        </authorList>
    </citation>
    <scope>NUCLEOTIDE SEQUENCE [LARGE SCALE GENOMIC DNA]</scope>
    <source>
        <strain evidence="2 3">CBS 115471</strain>
    </source>
</reference>
<dbReference type="PANTHER" id="PTHR37542">
    <property type="entry name" value="HELO DOMAIN-CONTAINING PROTEIN-RELATED"/>
    <property type="match status" value="1"/>
</dbReference>
<protein>
    <recommendedName>
        <fullName evidence="1">Protein kinase domain-containing protein</fullName>
    </recommendedName>
</protein>
<name>A0A1Y2AAE5_9PLEO</name>
<organism evidence="2 3">
    <name type="scientific">Clohesyomyces aquaticus</name>
    <dbReference type="NCBI Taxonomy" id="1231657"/>
    <lineage>
        <taxon>Eukaryota</taxon>
        <taxon>Fungi</taxon>
        <taxon>Dikarya</taxon>
        <taxon>Ascomycota</taxon>
        <taxon>Pezizomycotina</taxon>
        <taxon>Dothideomycetes</taxon>
        <taxon>Pleosporomycetidae</taxon>
        <taxon>Pleosporales</taxon>
        <taxon>Lindgomycetaceae</taxon>
        <taxon>Clohesyomyces</taxon>
    </lineage>
</organism>
<dbReference type="AlphaFoldDB" id="A0A1Y2AAE5"/>